<dbReference type="AlphaFoldDB" id="A0A3M7R2T2"/>
<reference evidence="1 2" key="1">
    <citation type="journal article" date="2018" name="Sci. Rep.">
        <title>Genomic signatures of local adaptation to the degree of environmental predictability in rotifers.</title>
        <authorList>
            <person name="Franch-Gras L."/>
            <person name="Hahn C."/>
            <person name="Garcia-Roger E.M."/>
            <person name="Carmona M.J."/>
            <person name="Serra M."/>
            <person name="Gomez A."/>
        </authorList>
    </citation>
    <scope>NUCLEOTIDE SEQUENCE [LARGE SCALE GENOMIC DNA]</scope>
    <source>
        <strain evidence="1">HYR1</strain>
    </source>
</reference>
<accession>A0A3M7R2T2</accession>
<dbReference type="EMBL" id="REGN01004349">
    <property type="protein sequence ID" value="RNA17910.1"/>
    <property type="molecule type" value="Genomic_DNA"/>
</dbReference>
<protein>
    <submittedName>
        <fullName evidence="1">Uncharacterized protein</fullName>
    </submittedName>
</protein>
<gene>
    <name evidence="1" type="ORF">BpHYR1_013955</name>
</gene>
<keyword evidence="2" id="KW-1185">Reference proteome</keyword>
<proteinExistence type="predicted"/>
<evidence type="ECO:0000313" key="2">
    <source>
        <dbReference type="Proteomes" id="UP000276133"/>
    </source>
</evidence>
<sequence length="110" mass="12232">MPIRKESVAALERNIFELSRNKGNFAFFFLNKKGNKYHCKANSSSKSVLMPKHIELTRSNSDFPILTLFEMSNIPPSDSLFSPCTPLGCKSNDSHNSLSLPDAANFGSFT</sequence>
<organism evidence="1 2">
    <name type="scientific">Brachionus plicatilis</name>
    <name type="common">Marine rotifer</name>
    <name type="synonym">Brachionus muelleri</name>
    <dbReference type="NCBI Taxonomy" id="10195"/>
    <lineage>
        <taxon>Eukaryota</taxon>
        <taxon>Metazoa</taxon>
        <taxon>Spiralia</taxon>
        <taxon>Gnathifera</taxon>
        <taxon>Rotifera</taxon>
        <taxon>Eurotatoria</taxon>
        <taxon>Monogononta</taxon>
        <taxon>Pseudotrocha</taxon>
        <taxon>Ploima</taxon>
        <taxon>Brachionidae</taxon>
        <taxon>Brachionus</taxon>
    </lineage>
</organism>
<dbReference type="Proteomes" id="UP000276133">
    <property type="component" value="Unassembled WGS sequence"/>
</dbReference>
<name>A0A3M7R2T2_BRAPC</name>
<evidence type="ECO:0000313" key="1">
    <source>
        <dbReference type="EMBL" id="RNA17910.1"/>
    </source>
</evidence>
<comment type="caution">
    <text evidence="1">The sequence shown here is derived from an EMBL/GenBank/DDBJ whole genome shotgun (WGS) entry which is preliminary data.</text>
</comment>